<dbReference type="GO" id="GO:0004497">
    <property type="term" value="F:monooxygenase activity"/>
    <property type="evidence" value="ECO:0007669"/>
    <property type="project" value="UniProtKB-KW"/>
</dbReference>
<dbReference type="Proteomes" id="UP000318186">
    <property type="component" value="Unassembled WGS sequence"/>
</dbReference>
<evidence type="ECO:0000256" key="7">
    <source>
        <dbReference type="SAM" id="MobiDB-lite"/>
    </source>
</evidence>
<dbReference type="GO" id="GO:0020037">
    <property type="term" value="F:heme binding"/>
    <property type="evidence" value="ECO:0007669"/>
    <property type="project" value="InterPro"/>
</dbReference>
<evidence type="ECO:0000256" key="5">
    <source>
        <dbReference type="ARBA" id="ARBA00023004"/>
    </source>
</evidence>
<keyword evidence="4" id="KW-0560">Oxidoreductase</keyword>
<comment type="caution">
    <text evidence="8">The sequence shown here is derived from an EMBL/GenBank/DDBJ whole genome shotgun (WGS) entry which is preliminary data.</text>
</comment>
<keyword evidence="6" id="KW-0503">Monooxygenase</keyword>
<proteinExistence type="inferred from homology"/>
<evidence type="ECO:0000313" key="9">
    <source>
        <dbReference type="Proteomes" id="UP000318186"/>
    </source>
</evidence>
<dbReference type="CDD" id="cd11029">
    <property type="entry name" value="CYP107-like"/>
    <property type="match status" value="1"/>
</dbReference>
<dbReference type="GO" id="GO:0005506">
    <property type="term" value="F:iron ion binding"/>
    <property type="evidence" value="ECO:0007669"/>
    <property type="project" value="InterPro"/>
</dbReference>
<dbReference type="SUPFAM" id="SSF48264">
    <property type="entry name" value="Cytochrome P450"/>
    <property type="match status" value="1"/>
</dbReference>
<feature type="region of interest" description="Disordered" evidence="7">
    <location>
        <begin position="1"/>
        <end position="21"/>
    </location>
</feature>
<dbReference type="AlphaFoldDB" id="A0A561UQT7"/>
<name>A0A561UQT7_9ACTN</name>
<sequence length="416" mass="44497">MNTSPVNSAAESRHRMDPAGGCPHAANARLLAQGAVTPVILPGEVEGMAVLGHDALKEFLSHPDVAKNAQHFAALQAGEIPDGWPLKTFATVQGMTTADGVDHRRLRSLMSKAFTARRVEELRPRIEALTASLLDELEEAAAAGDGVADLRTHFALPLPMGVICELLGVDAGHHDRLHELSNQIVATDIGPEEATAANREMVEVLSAVAAARTESPGDDLTSALIAAREENGDRLSPHELIGTLMLTIIAGHETTLNLITNAVRALCTHRDQLALVRSGSASWADVVEETLRWDSPVSYFPFRYPTRDLRIGGTVIPKGTPVLAGYSAAGRDTSAHGPDAGRFDITRTDAARHLSLGHGAHYCMGAPLARMEATAALEQLFTRFPDLDLAVPESELPRHATFVGNSVQRLPVRLRG</sequence>
<dbReference type="InterPro" id="IPR001128">
    <property type="entry name" value="Cyt_P450"/>
</dbReference>
<reference evidence="8 9" key="1">
    <citation type="submission" date="2019-06" db="EMBL/GenBank/DDBJ databases">
        <title>Sequencing the genomes of 1000 actinobacteria strains.</title>
        <authorList>
            <person name="Klenk H.-P."/>
        </authorList>
    </citation>
    <scope>NUCLEOTIDE SEQUENCE [LARGE SCALE GENOMIC DNA]</scope>
    <source>
        <strain evidence="8 9">DSM 42059</strain>
    </source>
</reference>
<evidence type="ECO:0000256" key="2">
    <source>
        <dbReference type="ARBA" id="ARBA00022617"/>
    </source>
</evidence>
<comment type="similarity">
    <text evidence="1">Belongs to the cytochrome P450 family.</text>
</comment>
<dbReference type="PRINTS" id="PR00359">
    <property type="entry name" value="BP450"/>
</dbReference>
<dbReference type="InterPro" id="IPR036396">
    <property type="entry name" value="Cyt_P450_sf"/>
</dbReference>
<dbReference type="Pfam" id="PF00067">
    <property type="entry name" value="p450"/>
    <property type="match status" value="1"/>
</dbReference>
<dbReference type="InterPro" id="IPR002397">
    <property type="entry name" value="Cyt_P450_B"/>
</dbReference>
<dbReference type="Gene3D" id="1.10.630.10">
    <property type="entry name" value="Cytochrome P450"/>
    <property type="match status" value="1"/>
</dbReference>
<organism evidence="8 9">
    <name type="scientific">Streptomyces brevispora</name>
    <dbReference type="NCBI Taxonomy" id="887462"/>
    <lineage>
        <taxon>Bacteria</taxon>
        <taxon>Bacillati</taxon>
        <taxon>Actinomycetota</taxon>
        <taxon>Actinomycetes</taxon>
        <taxon>Kitasatosporales</taxon>
        <taxon>Streptomycetaceae</taxon>
        <taxon>Streptomyces</taxon>
    </lineage>
</organism>
<keyword evidence="2" id="KW-0349">Heme</keyword>
<dbReference type="PANTHER" id="PTHR46696">
    <property type="entry name" value="P450, PUTATIVE (EUROFUNG)-RELATED"/>
    <property type="match status" value="1"/>
</dbReference>
<evidence type="ECO:0000256" key="3">
    <source>
        <dbReference type="ARBA" id="ARBA00022723"/>
    </source>
</evidence>
<evidence type="ECO:0000313" key="8">
    <source>
        <dbReference type="EMBL" id="TWG01720.1"/>
    </source>
</evidence>
<dbReference type="PANTHER" id="PTHR46696:SF1">
    <property type="entry name" value="CYTOCHROME P450 YJIB-RELATED"/>
    <property type="match status" value="1"/>
</dbReference>
<protein>
    <submittedName>
        <fullName evidence="8">Cytochrome P450</fullName>
    </submittedName>
</protein>
<evidence type="ECO:0000256" key="1">
    <source>
        <dbReference type="ARBA" id="ARBA00010617"/>
    </source>
</evidence>
<feature type="compositionally biased region" description="Polar residues" evidence="7">
    <location>
        <begin position="1"/>
        <end position="10"/>
    </location>
</feature>
<evidence type="ECO:0000256" key="6">
    <source>
        <dbReference type="ARBA" id="ARBA00023033"/>
    </source>
</evidence>
<accession>A0A561UQT7</accession>
<keyword evidence="3" id="KW-0479">Metal-binding</keyword>
<keyword evidence="5" id="KW-0408">Iron</keyword>
<dbReference type="EMBL" id="VIWW01000001">
    <property type="protein sequence ID" value="TWG01720.1"/>
    <property type="molecule type" value="Genomic_DNA"/>
</dbReference>
<evidence type="ECO:0000256" key="4">
    <source>
        <dbReference type="ARBA" id="ARBA00023002"/>
    </source>
</evidence>
<dbReference type="GO" id="GO:0016705">
    <property type="term" value="F:oxidoreductase activity, acting on paired donors, with incorporation or reduction of molecular oxygen"/>
    <property type="evidence" value="ECO:0007669"/>
    <property type="project" value="InterPro"/>
</dbReference>
<dbReference type="FunFam" id="1.10.630.10:FF:000018">
    <property type="entry name" value="Cytochrome P450 monooxygenase"/>
    <property type="match status" value="1"/>
</dbReference>
<gene>
    <name evidence="8" type="ORF">FHX80_11106</name>
</gene>